<sequence>MASEFQGRRILVVEDEPLVTFLLEDVLMIAGAQAVVQAARVPEALSAITKAMSEGGIDAAVIDYTLADGRSALPVADRLAALGVPFVFATGLEASAVNKGQHVDAPVITKPYDPDEVVSCLAGLVGRISAG</sequence>
<name>A0ABS4AFS9_9PROT</name>
<feature type="modified residue" description="4-aspartylphosphate" evidence="1">
    <location>
        <position position="63"/>
    </location>
</feature>
<dbReference type="Proteomes" id="UP000681594">
    <property type="component" value="Unassembled WGS sequence"/>
</dbReference>
<dbReference type="SUPFAM" id="SSF52172">
    <property type="entry name" value="CheY-like"/>
    <property type="match status" value="1"/>
</dbReference>
<proteinExistence type="predicted"/>
<feature type="domain" description="Response regulatory" evidence="2">
    <location>
        <begin position="9"/>
        <end position="125"/>
    </location>
</feature>
<evidence type="ECO:0000313" key="4">
    <source>
        <dbReference type="Proteomes" id="UP000681594"/>
    </source>
</evidence>
<protein>
    <submittedName>
        <fullName evidence="3">Response regulator</fullName>
    </submittedName>
</protein>
<dbReference type="SMART" id="SM00448">
    <property type="entry name" value="REC"/>
    <property type="match status" value="1"/>
</dbReference>
<dbReference type="EMBL" id="JAGIZB010000012">
    <property type="protein sequence ID" value="MBP0445865.1"/>
    <property type="molecule type" value="Genomic_DNA"/>
</dbReference>
<dbReference type="Gene3D" id="3.40.50.2300">
    <property type="match status" value="1"/>
</dbReference>
<evidence type="ECO:0000256" key="1">
    <source>
        <dbReference type="PROSITE-ProRule" id="PRU00169"/>
    </source>
</evidence>
<evidence type="ECO:0000259" key="2">
    <source>
        <dbReference type="PROSITE" id="PS50110"/>
    </source>
</evidence>
<dbReference type="InterPro" id="IPR011006">
    <property type="entry name" value="CheY-like_superfamily"/>
</dbReference>
<comment type="caution">
    <text evidence="3">The sequence shown here is derived from an EMBL/GenBank/DDBJ whole genome shotgun (WGS) entry which is preliminary data.</text>
</comment>
<accession>A0ABS4AFS9</accession>
<dbReference type="RefSeq" id="WP_209380129.1">
    <property type="nucleotide sequence ID" value="NZ_JAGIZB010000012.1"/>
</dbReference>
<keyword evidence="4" id="KW-1185">Reference proteome</keyword>
<keyword evidence="1" id="KW-0597">Phosphoprotein</keyword>
<organism evidence="3 4">
    <name type="scientific">Pararoseomonas baculiformis</name>
    <dbReference type="NCBI Taxonomy" id="2820812"/>
    <lineage>
        <taxon>Bacteria</taxon>
        <taxon>Pseudomonadati</taxon>
        <taxon>Pseudomonadota</taxon>
        <taxon>Alphaproteobacteria</taxon>
        <taxon>Acetobacterales</taxon>
        <taxon>Acetobacteraceae</taxon>
        <taxon>Pararoseomonas</taxon>
    </lineage>
</organism>
<gene>
    <name evidence="3" type="ORF">J8J14_13900</name>
</gene>
<evidence type="ECO:0000313" key="3">
    <source>
        <dbReference type="EMBL" id="MBP0445865.1"/>
    </source>
</evidence>
<reference evidence="3 4" key="1">
    <citation type="submission" date="2021-03" db="EMBL/GenBank/DDBJ databases">
        <authorList>
            <person name="So Y."/>
        </authorList>
    </citation>
    <scope>NUCLEOTIDE SEQUENCE [LARGE SCALE GENOMIC DNA]</scope>
    <source>
        <strain evidence="3 4">SSH11</strain>
    </source>
</reference>
<dbReference type="InterPro" id="IPR001789">
    <property type="entry name" value="Sig_transdc_resp-reg_receiver"/>
</dbReference>
<dbReference type="PROSITE" id="PS50110">
    <property type="entry name" value="RESPONSE_REGULATORY"/>
    <property type="match status" value="1"/>
</dbReference>